<feature type="region of interest" description="Disordered" evidence="2">
    <location>
        <begin position="69"/>
        <end position="88"/>
    </location>
</feature>
<dbReference type="InterPro" id="IPR036457">
    <property type="entry name" value="PPM-type-like_dom_sf"/>
</dbReference>
<evidence type="ECO:0000256" key="1">
    <source>
        <dbReference type="ARBA" id="ARBA00022801"/>
    </source>
</evidence>
<comment type="caution">
    <text evidence="4">The sequence shown here is derived from an EMBL/GenBank/DDBJ whole genome shotgun (WGS) entry which is preliminary data.</text>
</comment>
<name>A0A372ZIW1_9ACTN</name>
<organism evidence="4 5">
    <name type="scientific">Kitasatospora xanthocidica</name>
    <dbReference type="NCBI Taxonomy" id="83382"/>
    <lineage>
        <taxon>Bacteria</taxon>
        <taxon>Bacillati</taxon>
        <taxon>Actinomycetota</taxon>
        <taxon>Actinomycetes</taxon>
        <taxon>Kitasatosporales</taxon>
        <taxon>Streptomycetaceae</taxon>
        <taxon>Kitasatospora</taxon>
    </lineage>
</organism>
<dbReference type="SUPFAM" id="SSF55781">
    <property type="entry name" value="GAF domain-like"/>
    <property type="match status" value="1"/>
</dbReference>
<dbReference type="Gene3D" id="3.30.450.40">
    <property type="match status" value="1"/>
</dbReference>
<dbReference type="InterPro" id="IPR035965">
    <property type="entry name" value="PAS-like_dom_sf"/>
</dbReference>
<keyword evidence="1" id="KW-0378">Hydrolase</keyword>
<dbReference type="PANTHER" id="PTHR43156:SF2">
    <property type="entry name" value="STAGE II SPORULATION PROTEIN E"/>
    <property type="match status" value="1"/>
</dbReference>
<evidence type="ECO:0000259" key="3">
    <source>
        <dbReference type="PROSITE" id="PS50112"/>
    </source>
</evidence>
<evidence type="ECO:0000256" key="2">
    <source>
        <dbReference type="SAM" id="MobiDB-lite"/>
    </source>
</evidence>
<feature type="region of interest" description="Disordered" evidence="2">
    <location>
        <begin position="1"/>
        <end position="50"/>
    </location>
</feature>
<dbReference type="SMART" id="SM00331">
    <property type="entry name" value="PP2C_SIG"/>
    <property type="match status" value="1"/>
</dbReference>
<dbReference type="SMART" id="SM00065">
    <property type="entry name" value="GAF"/>
    <property type="match status" value="1"/>
</dbReference>
<dbReference type="InterPro" id="IPR003018">
    <property type="entry name" value="GAF"/>
</dbReference>
<protein>
    <submittedName>
        <fullName evidence="4">GAF domain-containing protein</fullName>
    </submittedName>
</protein>
<accession>A0A372ZIW1</accession>
<dbReference type="SUPFAM" id="SSF55785">
    <property type="entry name" value="PYP-like sensor domain (PAS domain)"/>
    <property type="match status" value="1"/>
</dbReference>
<dbReference type="Pfam" id="PF00989">
    <property type="entry name" value="PAS"/>
    <property type="match status" value="1"/>
</dbReference>
<dbReference type="PROSITE" id="PS50112">
    <property type="entry name" value="PAS"/>
    <property type="match status" value="1"/>
</dbReference>
<dbReference type="Proteomes" id="UP000263377">
    <property type="component" value="Unassembled WGS sequence"/>
</dbReference>
<dbReference type="PANTHER" id="PTHR43156">
    <property type="entry name" value="STAGE II SPORULATION PROTEIN E-RELATED"/>
    <property type="match status" value="1"/>
</dbReference>
<gene>
    <name evidence="4" type="ORF">DR950_41370</name>
</gene>
<reference evidence="4 5" key="1">
    <citation type="submission" date="2018-08" db="EMBL/GenBank/DDBJ databases">
        <title>Diversity &amp; Physiological Properties of Lignin-Decomposing Actinobacteria from Soil.</title>
        <authorList>
            <person name="Roh S.G."/>
            <person name="Kim S.B."/>
        </authorList>
    </citation>
    <scope>NUCLEOTIDE SEQUENCE [LARGE SCALE GENOMIC DNA]</scope>
    <source>
        <strain evidence="4 5">MMS17-GH009</strain>
    </source>
</reference>
<dbReference type="InterPro" id="IPR013767">
    <property type="entry name" value="PAS_fold"/>
</dbReference>
<dbReference type="InterPro" id="IPR001932">
    <property type="entry name" value="PPM-type_phosphatase-like_dom"/>
</dbReference>
<dbReference type="SUPFAM" id="SSF81606">
    <property type="entry name" value="PP2C-like"/>
    <property type="match status" value="1"/>
</dbReference>
<dbReference type="Pfam" id="PF13492">
    <property type="entry name" value="GAF_3"/>
    <property type="match status" value="1"/>
</dbReference>
<dbReference type="SMART" id="SM00091">
    <property type="entry name" value="PAS"/>
    <property type="match status" value="1"/>
</dbReference>
<sequence length="656" mass="68327">MTGDHPVFACRIPRSHPRLPTTSPLPHGLAAGSARSRPHPVTAPSPTGQRFTHLWACRARARDHGRMHFRHGNRAEGPRPASPDSRSLAATAAALAARLGAFTSGDSAGGGSAGGEGPGDDPERLREVLAAAPVGVALLDERLRWQYLNAAFTTATGLRRADLLGRAAGATAFAGALGILRRVLADGLAREHATGGPDGAGAPVPPGLRVRYRALRHAGRTTGVIVVVLDDPDPAREQLRELERARARLALLDAATERIGTTLDVGTTGTELAAFAVPRLADLATVDVLPPAVEPARVGHGASQRLHRVGARAVPALADALAELPRPGESIRHREGSAAARSLAGGVAVLTEPGPEDSCPAGTTSLLVLPLAARGRLIGLLTLGRTAAGPAFTPDEAALLGDLAARAATALDNARSFARSQGIALELQRALLSEPGNPHQNLSLASRYLPSGSSSVVGGDWFETVRLPFGRTLLAMGDVMGHGVEAAVDMSHYRSALRDLAGMDLPPHRILRQLDNVISADDSARPATCLLAVADPGRGRWTLSSAGHLPPALIAPGRPTELLRVPTGPPLGTGLGGYEQTAHPLLPGQTLLLYTDGLVERRDEDIDASLERLAALRLPTTGNLDELLDAVLHSLAPPPAAAEDDIALLVARPRQR</sequence>
<dbReference type="InterPro" id="IPR052016">
    <property type="entry name" value="Bact_Sigma-Reg"/>
</dbReference>
<dbReference type="InterPro" id="IPR000014">
    <property type="entry name" value="PAS"/>
</dbReference>
<dbReference type="InterPro" id="IPR029016">
    <property type="entry name" value="GAF-like_dom_sf"/>
</dbReference>
<evidence type="ECO:0000313" key="5">
    <source>
        <dbReference type="Proteomes" id="UP000263377"/>
    </source>
</evidence>
<dbReference type="Pfam" id="PF07228">
    <property type="entry name" value="SpoIIE"/>
    <property type="match status" value="1"/>
</dbReference>
<dbReference type="GO" id="GO:0016791">
    <property type="term" value="F:phosphatase activity"/>
    <property type="evidence" value="ECO:0007669"/>
    <property type="project" value="TreeGrafter"/>
</dbReference>
<dbReference type="Gene3D" id="3.30.450.20">
    <property type="entry name" value="PAS domain"/>
    <property type="match status" value="1"/>
</dbReference>
<dbReference type="Gene3D" id="3.60.40.10">
    <property type="entry name" value="PPM-type phosphatase domain"/>
    <property type="match status" value="1"/>
</dbReference>
<proteinExistence type="predicted"/>
<dbReference type="GO" id="GO:0006355">
    <property type="term" value="P:regulation of DNA-templated transcription"/>
    <property type="evidence" value="ECO:0007669"/>
    <property type="project" value="InterPro"/>
</dbReference>
<dbReference type="EMBL" id="QVIG01000003">
    <property type="protein sequence ID" value="RGD55766.1"/>
    <property type="molecule type" value="Genomic_DNA"/>
</dbReference>
<keyword evidence="5" id="KW-1185">Reference proteome</keyword>
<evidence type="ECO:0000313" key="4">
    <source>
        <dbReference type="EMBL" id="RGD55766.1"/>
    </source>
</evidence>
<dbReference type="AlphaFoldDB" id="A0A372ZIW1"/>
<feature type="domain" description="PAS" evidence="3">
    <location>
        <begin position="121"/>
        <end position="166"/>
    </location>
</feature>